<keyword evidence="2 5" id="KW-0812">Transmembrane</keyword>
<gene>
    <name evidence="6" type="ORF">VICG_00658</name>
</gene>
<organism evidence="6 7">
    <name type="scientific">Vittaforma corneae (strain ATCC 50505)</name>
    <name type="common">Microsporidian parasite</name>
    <name type="synonym">Nosema corneum</name>
    <dbReference type="NCBI Taxonomy" id="993615"/>
    <lineage>
        <taxon>Eukaryota</taxon>
        <taxon>Fungi</taxon>
        <taxon>Fungi incertae sedis</taxon>
        <taxon>Microsporidia</taxon>
        <taxon>Nosematidae</taxon>
        <taxon>Vittaforma</taxon>
    </lineage>
</organism>
<evidence type="ECO:0000256" key="3">
    <source>
        <dbReference type="ARBA" id="ARBA00022989"/>
    </source>
</evidence>
<feature type="transmembrane region" description="Helical" evidence="5">
    <location>
        <begin position="7"/>
        <end position="25"/>
    </location>
</feature>
<dbReference type="HOGENOM" id="CLU_1256914_0_0_1"/>
<dbReference type="InterPro" id="IPR006838">
    <property type="entry name" value="ADTRP_AIG1"/>
</dbReference>
<dbReference type="InParanoid" id="L2GNR4"/>
<name>L2GNR4_VITCO</name>
<evidence type="ECO:0000256" key="4">
    <source>
        <dbReference type="ARBA" id="ARBA00023136"/>
    </source>
</evidence>
<dbReference type="GeneID" id="19881375"/>
<dbReference type="PANTHER" id="PTHR10989">
    <property type="entry name" value="ANDROGEN-INDUCED PROTEIN 1-RELATED"/>
    <property type="match status" value="1"/>
</dbReference>
<feature type="transmembrane region" description="Helical" evidence="5">
    <location>
        <begin position="154"/>
        <end position="175"/>
    </location>
</feature>
<dbReference type="Proteomes" id="UP000011082">
    <property type="component" value="Unassembled WGS sequence"/>
</dbReference>
<evidence type="ECO:0000256" key="2">
    <source>
        <dbReference type="ARBA" id="ARBA00022692"/>
    </source>
</evidence>
<evidence type="ECO:0000256" key="1">
    <source>
        <dbReference type="ARBA" id="ARBA00004127"/>
    </source>
</evidence>
<sequence length="220" mass="25385">MPIAQILICVLGMSMCLYSLSPWAFPVELHNYFTSKYLGYGSFLTFWNIYFTLITFASKLGYLMIKKLIGIGAFTYFLHITFSFLFPLSLILSIIVFLGYWPLMLINYNNFYPVFLTEKNIRNPMFTDLCLHLFPLLSLSLLRTTARLSCSLINIFFIFIIGLAYVISANYVFYIEGAWPYPFMDTFGWIEANVLFAGGIILSIGILLILRKVQPSRPRK</sequence>
<dbReference type="GO" id="GO:0012505">
    <property type="term" value="C:endomembrane system"/>
    <property type="evidence" value="ECO:0007669"/>
    <property type="project" value="UniProtKB-SubCell"/>
</dbReference>
<dbReference type="Pfam" id="PF04750">
    <property type="entry name" value="Far-17a_AIG1"/>
    <property type="match status" value="1"/>
</dbReference>
<evidence type="ECO:0000256" key="5">
    <source>
        <dbReference type="SAM" id="Phobius"/>
    </source>
</evidence>
<dbReference type="PANTHER" id="PTHR10989:SF16">
    <property type="entry name" value="AT02829P-RELATED"/>
    <property type="match status" value="1"/>
</dbReference>
<feature type="transmembrane region" description="Helical" evidence="5">
    <location>
        <begin position="37"/>
        <end position="56"/>
    </location>
</feature>
<keyword evidence="3 5" id="KW-1133">Transmembrane helix</keyword>
<feature type="transmembrane region" description="Helical" evidence="5">
    <location>
        <begin position="68"/>
        <end position="101"/>
    </location>
</feature>
<reference evidence="7" key="1">
    <citation type="submission" date="2011-05" db="EMBL/GenBank/DDBJ databases">
        <title>The genome sequence of Vittaforma corneae strain ATCC 50505.</title>
        <authorList>
            <consortium name="The Broad Institute Genome Sequencing Platform"/>
            <person name="Cuomo C."/>
            <person name="Didier E."/>
            <person name="Bowers L."/>
            <person name="Young S.K."/>
            <person name="Zeng Q."/>
            <person name="Gargeya S."/>
            <person name="Fitzgerald M."/>
            <person name="Haas B."/>
            <person name="Abouelleil A."/>
            <person name="Alvarado L."/>
            <person name="Arachchi H.M."/>
            <person name="Berlin A."/>
            <person name="Chapman S.B."/>
            <person name="Gearin G."/>
            <person name="Goldberg J."/>
            <person name="Griggs A."/>
            <person name="Gujja S."/>
            <person name="Hansen M."/>
            <person name="Heiman D."/>
            <person name="Howarth C."/>
            <person name="Larimer J."/>
            <person name="Lui A."/>
            <person name="MacDonald P.J.P."/>
            <person name="McCowen C."/>
            <person name="Montmayeur A."/>
            <person name="Murphy C."/>
            <person name="Neiman D."/>
            <person name="Pearson M."/>
            <person name="Priest M."/>
            <person name="Roberts A."/>
            <person name="Saif S."/>
            <person name="Shea T."/>
            <person name="Sisk P."/>
            <person name="Stolte C."/>
            <person name="Sykes S."/>
            <person name="Wortman J."/>
            <person name="Nusbaum C."/>
            <person name="Birren B."/>
        </authorList>
    </citation>
    <scope>NUCLEOTIDE SEQUENCE [LARGE SCALE GENOMIC DNA]</scope>
    <source>
        <strain evidence="7">ATCC 50505</strain>
    </source>
</reference>
<dbReference type="AlphaFoldDB" id="L2GNR4"/>
<dbReference type="VEuPathDB" id="MicrosporidiaDB:VICG_00658"/>
<dbReference type="RefSeq" id="XP_007604110.1">
    <property type="nucleotide sequence ID" value="XM_007604048.1"/>
</dbReference>
<protein>
    <recommendedName>
        <fullName evidence="8">FAR-17a/AIG1-like protein</fullName>
    </recommendedName>
</protein>
<evidence type="ECO:0000313" key="6">
    <source>
        <dbReference type="EMBL" id="ELA42259.1"/>
    </source>
</evidence>
<evidence type="ECO:0000313" key="7">
    <source>
        <dbReference type="Proteomes" id="UP000011082"/>
    </source>
</evidence>
<accession>L2GNR4</accession>
<proteinExistence type="predicted"/>
<keyword evidence="7" id="KW-1185">Reference proteome</keyword>
<dbReference type="EMBL" id="JH370133">
    <property type="protein sequence ID" value="ELA42259.1"/>
    <property type="molecule type" value="Genomic_DNA"/>
</dbReference>
<keyword evidence="4 5" id="KW-0472">Membrane</keyword>
<dbReference type="GO" id="GO:0016020">
    <property type="term" value="C:membrane"/>
    <property type="evidence" value="ECO:0007669"/>
    <property type="project" value="InterPro"/>
</dbReference>
<evidence type="ECO:0008006" key="8">
    <source>
        <dbReference type="Google" id="ProtNLM"/>
    </source>
</evidence>
<comment type="subcellular location">
    <subcellularLocation>
        <location evidence="1">Endomembrane system</location>
        <topology evidence="1">Multi-pass membrane protein</topology>
    </subcellularLocation>
</comment>
<feature type="transmembrane region" description="Helical" evidence="5">
    <location>
        <begin position="187"/>
        <end position="210"/>
    </location>
</feature>